<dbReference type="PANTHER" id="PTHR10629:SF52">
    <property type="entry name" value="DNA (CYTOSINE-5)-METHYLTRANSFERASE 1"/>
    <property type="match status" value="1"/>
</dbReference>
<feature type="region of interest" description="Disordered" evidence="8">
    <location>
        <begin position="348"/>
        <end position="401"/>
    </location>
</feature>
<dbReference type="Proteomes" id="UP000237755">
    <property type="component" value="Unassembled WGS sequence"/>
</dbReference>
<dbReference type="EC" id="2.1.1.37" evidence="7"/>
<evidence type="ECO:0000313" key="9">
    <source>
        <dbReference type="EMBL" id="PPL19589.1"/>
    </source>
</evidence>
<name>A0ABX5AYH6_9MICO</name>
<dbReference type="NCBIfam" id="TIGR00675">
    <property type="entry name" value="dcm"/>
    <property type="match status" value="1"/>
</dbReference>
<keyword evidence="2 5" id="KW-0808">Transferase</keyword>
<keyword evidence="10" id="KW-1185">Reference proteome</keyword>
<gene>
    <name evidence="9" type="ORF">GY24_05220</name>
</gene>
<dbReference type="PANTHER" id="PTHR10629">
    <property type="entry name" value="CYTOSINE-SPECIFIC METHYLTRANSFERASE"/>
    <property type="match status" value="1"/>
</dbReference>
<dbReference type="PROSITE" id="PS51679">
    <property type="entry name" value="SAM_MT_C5"/>
    <property type="match status" value="1"/>
</dbReference>
<feature type="active site" evidence="5">
    <location>
        <position position="79"/>
    </location>
</feature>
<dbReference type="InterPro" id="IPR029063">
    <property type="entry name" value="SAM-dependent_MTases_sf"/>
</dbReference>
<comment type="caution">
    <text evidence="9">The sequence shown here is derived from an EMBL/GenBank/DDBJ whole genome shotgun (WGS) entry which is preliminary data.</text>
</comment>
<evidence type="ECO:0000256" key="7">
    <source>
        <dbReference type="RuleBase" id="RU000417"/>
    </source>
</evidence>
<dbReference type="PRINTS" id="PR00105">
    <property type="entry name" value="C5METTRFRASE"/>
</dbReference>
<evidence type="ECO:0000256" key="8">
    <source>
        <dbReference type="SAM" id="MobiDB-lite"/>
    </source>
</evidence>
<evidence type="ECO:0000256" key="6">
    <source>
        <dbReference type="RuleBase" id="RU000416"/>
    </source>
</evidence>
<evidence type="ECO:0000256" key="1">
    <source>
        <dbReference type="ARBA" id="ARBA00022603"/>
    </source>
</evidence>
<dbReference type="InterPro" id="IPR050390">
    <property type="entry name" value="C5-Methyltransferase"/>
</dbReference>
<dbReference type="InterPro" id="IPR001525">
    <property type="entry name" value="C5_MeTfrase"/>
</dbReference>
<evidence type="ECO:0000256" key="3">
    <source>
        <dbReference type="ARBA" id="ARBA00022691"/>
    </source>
</evidence>
<comment type="similarity">
    <text evidence="5 6">Belongs to the class I-like SAM-binding methyltransferase superfamily. C5-methyltransferase family.</text>
</comment>
<organism evidence="9 10">
    <name type="scientific">Microterricola pindariensis</name>
    <dbReference type="NCBI Taxonomy" id="478010"/>
    <lineage>
        <taxon>Bacteria</taxon>
        <taxon>Bacillati</taxon>
        <taxon>Actinomycetota</taxon>
        <taxon>Actinomycetes</taxon>
        <taxon>Micrococcales</taxon>
        <taxon>Microbacteriaceae</taxon>
        <taxon>Microterricola</taxon>
    </lineage>
</organism>
<comment type="catalytic activity">
    <reaction evidence="7">
        <text>a 2'-deoxycytidine in DNA + S-adenosyl-L-methionine = a 5-methyl-2'-deoxycytidine in DNA + S-adenosyl-L-homocysteine + H(+)</text>
        <dbReference type="Rhea" id="RHEA:13681"/>
        <dbReference type="Rhea" id="RHEA-COMP:11369"/>
        <dbReference type="Rhea" id="RHEA-COMP:11370"/>
        <dbReference type="ChEBI" id="CHEBI:15378"/>
        <dbReference type="ChEBI" id="CHEBI:57856"/>
        <dbReference type="ChEBI" id="CHEBI:59789"/>
        <dbReference type="ChEBI" id="CHEBI:85452"/>
        <dbReference type="ChEBI" id="CHEBI:85454"/>
        <dbReference type="EC" id="2.1.1.37"/>
    </reaction>
</comment>
<keyword evidence="4" id="KW-0680">Restriction system</keyword>
<evidence type="ECO:0000256" key="2">
    <source>
        <dbReference type="ARBA" id="ARBA00022679"/>
    </source>
</evidence>
<accession>A0ABX5AYH6</accession>
<dbReference type="PROSITE" id="PS00094">
    <property type="entry name" value="C5_MTASE_1"/>
    <property type="match status" value="1"/>
</dbReference>
<keyword evidence="3 5" id="KW-0949">S-adenosyl-L-methionine</keyword>
<protein>
    <recommendedName>
        <fullName evidence="7">Cytosine-specific methyltransferase</fullName>
        <ecNumber evidence="7">2.1.1.37</ecNumber>
    </recommendedName>
</protein>
<dbReference type="Pfam" id="PF00145">
    <property type="entry name" value="DNA_methylase"/>
    <property type="match status" value="1"/>
</dbReference>
<dbReference type="SUPFAM" id="SSF53335">
    <property type="entry name" value="S-adenosyl-L-methionine-dependent methyltransferases"/>
    <property type="match status" value="1"/>
</dbReference>
<sequence>MLSLFSGAGGMDIGLEEAGFANVGCIEIDRAARDTLLKNRPDWRMLGDGDIISVSKTLTPSELGLEVGELDLLAGGPPCQPFSAAAQWAGSGRRGMRDPRARTVDATMELVRTFLPKAILMENVLGFVRGKGAAIEYLETELALIGNEHGVTYTVHWKLLNAADYGVPQNRRRVIIVALRDGAPWEWPTPTHVGRPVRAWDVLSNIPPHDRPEPTGKWAELLPSIPEGHNYQWLTSRGGGDEIFGYRTKYWNFLLKLAKDQPSWTLAASPGPSTGPFHWENRPLSVREQLRLQSFPDDWQLTGDHRTQTKQAGNATPALLAEVIGRQIALTLGEKLHLPAPRLLVERGRRQAPPSAPVWPLPSRFTSMRGPKDAHAGEGRGPAAMQLAADETGQLDLTRIE</sequence>
<dbReference type="Gene3D" id="3.90.120.10">
    <property type="entry name" value="DNA Methylase, subunit A, domain 2"/>
    <property type="match status" value="1"/>
</dbReference>
<dbReference type="Gene3D" id="3.40.50.150">
    <property type="entry name" value="Vaccinia Virus protein VP39"/>
    <property type="match status" value="1"/>
</dbReference>
<dbReference type="InterPro" id="IPR018117">
    <property type="entry name" value="C5_DNA_meth_AS"/>
</dbReference>
<proteinExistence type="inferred from homology"/>
<evidence type="ECO:0000256" key="5">
    <source>
        <dbReference type="PROSITE-ProRule" id="PRU01016"/>
    </source>
</evidence>
<reference evidence="9 10" key="1">
    <citation type="journal article" date="2008" name="Int. J. Syst. Evol. Microbiol.">
        <title>Leifsonia pindariensis sp. nov., isolated from the Pindari glacier of the Indian Himalayas, and emended description of the genus Leifsonia.</title>
        <authorList>
            <person name="Reddy G.S."/>
            <person name="Prabagaran S.R."/>
            <person name="Shivaji S."/>
        </authorList>
    </citation>
    <scope>NUCLEOTIDE SEQUENCE [LARGE SCALE GENOMIC DNA]</scope>
    <source>
        <strain evidence="9 10">PON 10</strain>
    </source>
</reference>
<dbReference type="EMBL" id="MPZN01000011">
    <property type="protein sequence ID" value="PPL19589.1"/>
    <property type="molecule type" value="Genomic_DNA"/>
</dbReference>
<evidence type="ECO:0000313" key="10">
    <source>
        <dbReference type="Proteomes" id="UP000237755"/>
    </source>
</evidence>
<keyword evidence="1 5" id="KW-0489">Methyltransferase</keyword>
<evidence type="ECO:0000256" key="4">
    <source>
        <dbReference type="ARBA" id="ARBA00022747"/>
    </source>
</evidence>